<dbReference type="PANTHER" id="PTHR33164:SF95">
    <property type="entry name" value="TRANSCRIPTIONAL REGULATOR"/>
    <property type="match status" value="1"/>
</dbReference>
<dbReference type="Gene3D" id="1.10.10.10">
    <property type="entry name" value="Winged helix-like DNA-binding domain superfamily/Winged helix DNA-binding domain"/>
    <property type="match status" value="1"/>
</dbReference>
<reference evidence="2" key="1">
    <citation type="submission" date="2024-05" db="EMBL/GenBank/DDBJ databases">
        <authorList>
            <person name="Luo Y.-C."/>
            <person name="Nicholds J."/>
            <person name="Mortimer T."/>
            <person name="Maboni G."/>
        </authorList>
    </citation>
    <scope>NUCLEOTIDE SEQUENCE</scope>
    <source>
        <strain evidence="5">144863</strain>
        <strain evidence="4">151108</strain>
        <strain evidence="3">151836</strain>
        <strain evidence="2">153920</strain>
    </source>
</reference>
<dbReference type="EMBL" id="CP158254">
    <property type="protein sequence ID" value="XDJ48217.1"/>
    <property type="molecule type" value="Genomic_DNA"/>
</dbReference>
<gene>
    <name evidence="5" type="ORF">ABRY94_05560</name>
    <name evidence="2" type="ORF">ABRY99_05770</name>
    <name evidence="3" type="ORF">ABRZ04_03920</name>
    <name evidence="4" type="ORF">ABRZ09_03990</name>
</gene>
<dbReference type="GO" id="GO:0006950">
    <property type="term" value="P:response to stress"/>
    <property type="evidence" value="ECO:0007669"/>
    <property type="project" value="TreeGrafter"/>
</dbReference>
<evidence type="ECO:0000313" key="5">
    <source>
        <dbReference type="EMBL" id="XDJ70250.1"/>
    </source>
</evidence>
<evidence type="ECO:0000259" key="1">
    <source>
        <dbReference type="PROSITE" id="PS50995"/>
    </source>
</evidence>
<sequence>MSDLTDLLPHTGSLIRRAQQRHAAQWTRLVSSTITSVQFAALAVLADTPGASQRELGDALEIDRSTVADLAARLERHGLVAREQDAADRRRYVLRLTPVGRAELARLRPLADAVEQAMTGALTPSEVTALRRLLHALLTA</sequence>
<dbReference type="PANTHER" id="PTHR33164">
    <property type="entry name" value="TRANSCRIPTIONAL REGULATOR, MARR FAMILY"/>
    <property type="match status" value="1"/>
</dbReference>
<evidence type="ECO:0000313" key="2">
    <source>
        <dbReference type="EMBL" id="XDJ43070.1"/>
    </source>
</evidence>
<proteinExistence type="predicted"/>
<dbReference type="SUPFAM" id="SSF46785">
    <property type="entry name" value="Winged helix' DNA-binding domain"/>
    <property type="match status" value="1"/>
</dbReference>
<organism evidence="2">
    <name type="scientific">Castellaniella ginsengisoli</name>
    <dbReference type="NCBI Taxonomy" id="546114"/>
    <lineage>
        <taxon>Bacteria</taxon>
        <taxon>Pseudomonadati</taxon>
        <taxon>Pseudomonadota</taxon>
        <taxon>Betaproteobacteria</taxon>
        <taxon>Burkholderiales</taxon>
        <taxon>Alcaligenaceae</taxon>
        <taxon>Castellaniella</taxon>
    </lineage>
</organism>
<name>A0AB39CM61_9BURK</name>
<dbReference type="EMBL" id="CP158262">
    <property type="protein sequence ID" value="XDJ70250.1"/>
    <property type="molecule type" value="Genomic_DNA"/>
</dbReference>
<accession>A0AB39CM61</accession>
<dbReference type="EMBL" id="CP158255">
    <property type="protein sequence ID" value="XDJ51026.1"/>
    <property type="molecule type" value="Genomic_DNA"/>
</dbReference>
<protein>
    <submittedName>
        <fullName evidence="2">MarR family transcriptional regulator</fullName>
    </submittedName>
</protein>
<dbReference type="AlphaFoldDB" id="A0AB39CM61"/>
<evidence type="ECO:0000313" key="4">
    <source>
        <dbReference type="EMBL" id="XDJ51026.1"/>
    </source>
</evidence>
<dbReference type="EMBL" id="CP158252">
    <property type="protein sequence ID" value="XDJ43070.1"/>
    <property type="molecule type" value="Genomic_DNA"/>
</dbReference>
<dbReference type="InterPro" id="IPR000835">
    <property type="entry name" value="HTH_MarR-typ"/>
</dbReference>
<dbReference type="InterPro" id="IPR036388">
    <property type="entry name" value="WH-like_DNA-bd_sf"/>
</dbReference>
<dbReference type="PROSITE" id="PS50995">
    <property type="entry name" value="HTH_MARR_2"/>
    <property type="match status" value="1"/>
</dbReference>
<dbReference type="RefSeq" id="WP_368640390.1">
    <property type="nucleotide sequence ID" value="NZ_CP158252.1"/>
</dbReference>
<dbReference type="SMART" id="SM00347">
    <property type="entry name" value="HTH_MARR"/>
    <property type="match status" value="1"/>
</dbReference>
<dbReference type="InterPro" id="IPR036390">
    <property type="entry name" value="WH_DNA-bd_sf"/>
</dbReference>
<evidence type="ECO:0000313" key="3">
    <source>
        <dbReference type="EMBL" id="XDJ48217.1"/>
    </source>
</evidence>
<dbReference type="Pfam" id="PF12802">
    <property type="entry name" value="MarR_2"/>
    <property type="match status" value="1"/>
</dbReference>
<dbReference type="GO" id="GO:0003700">
    <property type="term" value="F:DNA-binding transcription factor activity"/>
    <property type="evidence" value="ECO:0007669"/>
    <property type="project" value="InterPro"/>
</dbReference>
<dbReference type="PRINTS" id="PR00598">
    <property type="entry name" value="HTHMARR"/>
</dbReference>
<feature type="domain" description="HTH marR-type" evidence="1">
    <location>
        <begin position="1"/>
        <end position="139"/>
    </location>
</feature>
<dbReference type="InterPro" id="IPR039422">
    <property type="entry name" value="MarR/SlyA-like"/>
</dbReference>